<dbReference type="EMBL" id="FN657333">
    <property type="protein sequence ID" value="CBY42617.1"/>
    <property type="molecule type" value="Genomic_DNA"/>
</dbReference>
<evidence type="ECO:0000313" key="1">
    <source>
        <dbReference type="EMBL" id="CBY42617.1"/>
    </source>
</evidence>
<dbReference type="AlphaFoldDB" id="E4Z4I9"/>
<gene>
    <name evidence="1" type="ORF">GSOID_T00026324001</name>
</gene>
<accession>E4Z4I9</accession>
<dbReference type="Proteomes" id="UP000011014">
    <property type="component" value="Unassembled WGS sequence"/>
</dbReference>
<proteinExistence type="predicted"/>
<protein>
    <submittedName>
        <fullName evidence="1">Uncharacterized protein</fullName>
    </submittedName>
</protein>
<name>E4Z4I9_OIKDI</name>
<organism evidence="1">
    <name type="scientific">Oikopleura dioica</name>
    <name type="common">Tunicate</name>
    <dbReference type="NCBI Taxonomy" id="34765"/>
    <lineage>
        <taxon>Eukaryota</taxon>
        <taxon>Metazoa</taxon>
        <taxon>Chordata</taxon>
        <taxon>Tunicata</taxon>
        <taxon>Appendicularia</taxon>
        <taxon>Copelata</taxon>
        <taxon>Oikopleuridae</taxon>
        <taxon>Oikopleura</taxon>
    </lineage>
</organism>
<reference evidence="1" key="1">
    <citation type="journal article" date="2010" name="Science">
        <title>Plasticity of animal genome architecture unmasked by rapid evolution of a pelagic tunicate.</title>
        <authorList>
            <person name="Denoeud F."/>
            <person name="Henriet S."/>
            <person name="Mungpakdee S."/>
            <person name="Aury J.M."/>
            <person name="Da Silva C."/>
            <person name="Brinkmann H."/>
            <person name="Mikhaleva J."/>
            <person name="Olsen L.C."/>
            <person name="Jubin C."/>
            <person name="Canestro C."/>
            <person name="Bouquet J.M."/>
            <person name="Danks G."/>
            <person name="Poulain J."/>
            <person name="Campsteijn C."/>
            <person name="Adamski M."/>
            <person name="Cross I."/>
            <person name="Yadetie F."/>
            <person name="Muffato M."/>
            <person name="Louis A."/>
            <person name="Butcher S."/>
            <person name="Tsagkogeorga G."/>
            <person name="Konrad A."/>
            <person name="Singh S."/>
            <person name="Jensen M.F."/>
            <person name="Cong E.H."/>
            <person name="Eikeseth-Otteraa H."/>
            <person name="Noel B."/>
            <person name="Anthouard V."/>
            <person name="Porcel B.M."/>
            <person name="Kachouri-Lafond R."/>
            <person name="Nishino A."/>
            <person name="Ugolini M."/>
            <person name="Chourrout P."/>
            <person name="Nishida H."/>
            <person name="Aasland R."/>
            <person name="Huzurbazar S."/>
            <person name="Westhof E."/>
            <person name="Delsuc F."/>
            <person name="Lehrach H."/>
            <person name="Reinhardt R."/>
            <person name="Weissenbach J."/>
            <person name="Roy S.W."/>
            <person name="Artiguenave F."/>
            <person name="Postlethwait J.H."/>
            <person name="Manak J.R."/>
            <person name="Thompson E.M."/>
            <person name="Jaillon O."/>
            <person name="Du Pasquier L."/>
            <person name="Boudinot P."/>
            <person name="Liberles D.A."/>
            <person name="Volff J.N."/>
            <person name="Philippe H."/>
            <person name="Lenhard B."/>
            <person name="Roest Crollius H."/>
            <person name="Wincker P."/>
            <person name="Chourrout D."/>
        </authorList>
    </citation>
    <scope>NUCLEOTIDE SEQUENCE [LARGE SCALE GENOMIC DNA]</scope>
</reference>
<sequence length="289" mass="31808">MMDTNAIIGLMKLHEANDPKSSVLQRLDVVGNCHDYARSIFSEILRVVRREWTAKEMFEACLAIATLPRDFQLPGILGDSSVMLAVADCIALGKWVHRMQPGDRDGIACFGLTPAEILTVASTALVNSLTGVTENESIRAFNRRALTLVGDKATLLQVRNTLGLLLNGGAFLAPRQEGTSNWLQESEPNVFQSCLWQASRLPPVAISHYRLPPLAARTTFMSSEANMLTLIVPPRMGVRQAHILLEIAGSLKKTAEFRLVHTPRQPVQLSTEEHQSLSKILTNPIVPLL</sequence>